<dbReference type="Proteomes" id="UP000007802">
    <property type="component" value="Unassembled WGS sequence"/>
</dbReference>
<dbReference type="HOGENOM" id="CLU_092467_0_0_1"/>
<name>F2TRY9_AJEDA</name>
<feature type="compositionally biased region" description="Polar residues" evidence="1">
    <location>
        <begin position="293"/>
        <end position="303"/>
    </location>
</feature>
<dbReference type="OrthoDB" id="5426355at2759"/>
<dbReference type="EMBL" id="GG749512">
    <property type="protein sequence ID" value="EGE86002.1"/>
    <property type="molecule type" value="Genomic_DNA"/>
</dbReference>
<feature type="region of interest" description="Disordered" evidence="1">
    <location>
        <begin position="209"/>
        <end position="235"/>
    </location>
</feature>
<keyword evidence="2" id="KW-0812">Transmembrane</keyword>
<protein>
    <submittedName>
        <fullName evidence="3">Integral membrane protein</fullName>
    </submittedName>
</protein>
<sequence>MPYNEGSRLISLLLLSMCIILWHRNTPVMSRFLFLSAVVFTSVVCQSLVPTTGSATFPECAVGCPLLQEAQANCVPPAALVTDQATYRSCFCQSSLLQALHSSPNGVCDAVCPPAELNTLQQWYAGLCATGNPEVTQTTTTLATSTTTSSNAGPDPGTETSSKVHYEAPPSWFSTHWRWVVMIIVLAIGFTALTLLLVYLKRRHKRKRAYQAPFTPAQSAVADGDGGRSNYSGRQPTSRNLVAAALGDDTWGPQQHLAHPPTKGLENDVSSAGTHRGTEPGQFTRAHPRSRNMRGQSPSKEQL</sequence>
<keyword evidence="2" id="KW-0472">Membrane</keyword>
<feature type="region of interest" description="Disordered" evidence="1">
    <location>
        <begin position="139"/>
        <end position="165"/>
    </location>
</feature>
<evidence type="ECO:0000256" key="2">
    <source>
        <dbReference type="SAM" id="Phobius"/>
    </source>
</evidence>
<keyword evidence="2" id="KW-1133">Transmembrane helix</keyword>
<organism evidence="3">
    <name type="scientific">Ajellomyces dermatitidis (strain ATCC 18188 / CBS 674.68)</name>
    <name type="common">Blastomyces dermatitidis</name>
    <dbReference type="NCBI Taxonomy" id="653446"/>
    <lineage>
        <taxon>Eukaryota</taxon>
        <taxon>Fungi</taxon>
        <taxon>Dikarya</taxon>
        <taxon>Ascomycota</taxon>
        <taxon>Pezizomycotina</taxon>
        <taxon>Eurotiomycetes</taxon>
        <taxon>Eurotiomycetidae</taxon>
        <taxon>Onygenales</taxon>
        <taxon>Ajellomycetaceae</taxon>
        <taxon>Blastomyces</taxon>
    </lineage>
</organism>
<evidence type="ECO:0000313" key="3">
    <source>
        <dbReference type="EMBL" id="EGE86002.1"/>
    </source>
</evidence>
<gene>
    <name evidence="3" type="ORF">BDDG_08947</name>
</gene>
<feature type="compositionally biased region" description="Low complexity" evidence="1">
    <location>
        <begin position="139"/>
        <end position="150"/>
    </location>
</feature>
<reference evidence="3" key="1">
    <citation type="submission" date="2010-03" db="EMBL/GenBank/DDBJ databases">
        <title>Annotation of Blastomyces dermatitidis strain ATCC 18188.</title>
        <authorList>
            <consortium name="The Broad Institute Genome Sequencing Platform"/>
            <consortium name="Broad Institute Genome Sequencing Center for Infectious Disease."/>
            <person name="Cuomo C."/>
            <person name="Klein B."/>
            <person name="Sullivan T."/>
            <person name="Heitman J."/>
            <person name="Young S."/>
            <person name="Zeng Q."/>
            <person name="Gargeya S."/>
            <person name="Alvarado L."/>
            <person name="Berlin A.M."/>
            <person name="Chapman S.B."/>
            <person name="Chen Z."/>
            <person name="Freedman E."/>
            <person name="Gellesch M."/>
            <person name="Goldberg J."/>
            <person name="Griggs A."/>
            <person name="Gujja S."/>
            <person name="Heilman E."/>
            <person name="Heiman D."/>
            <person name="Howarth C."/>
            <person name="Mehta T."/>
            <person name="Neiman D."/>
            <person name="Pearson M."/>
            <person name="Roberts A."/>
            <person name="Saif S."/>
            <person name="Shea T."/>
            <person name="Shenoy N."/>
            <person name="Sisk P."/>
            <person name="Stolte C."/>
            <person name="Sykes S."/>
            <person name="White J."/>
            <person name="Yandava C."/>
            <person name="Haas B."/>
            <person name="Nusbaum C."/>
            <person name="Birren B."/>
        </authorList>
    </citation>
    <scope>NUCLEOTIDE SEQUENCE</scope>
    <source>
        <strain evidence="3">ATCC 18188</strain>
    </source>
</reference>
<feature type="transmembrane region" description="Helical" evidence="2">
    <location>
        <begin position="179"/>
        <end position="200"/>
    </location>
</feature>
<proteinExistence type="predicted"/>
<evidence type="ECO:0000256" key="1">
    <source>
        <dbReference type="SAM" id="MobiDB-lite"/>
    </source>
</evidence>
<dbReference type="AlphaFoldDB" id="F2TRY9"/>
<feature type="region of interest" description="Disordered" evidence="1">
    <location>
        <begin position="250"/>
        <end position="303"/>
    </location>
</feature>
<accession>F2TRY9</accession>